<proteinExistence type="predicted"/>
<dbReference type="EMBL" id="GGEC01018704">
    <property type="protein sequence ID" value="MBW99187.1"/>
    <property type="molecule type" value="Transcribed_RNA"/>
</dbReference>
<sequence length="64" mass="7673">MVLFTQSLLTLPTFRDTFSRIYISNILAYWGDRITNDTFSPYFSILNYKVVYRHLKRSADFARQ</sequence>
<evidence type="ECO:0000313" key="1">
    <source>
        <dbReference type="EMBL" id="MBW99187.1"/>
    </source>
</evidence>
<accession>A0A2P2K0F2</accession>
<dbReference type="AlphaFoldDB" id="A0A2P2K0F2"/>
<protein>
    <submittedName>
        <fullName evidence="1">Uncharacterized protein</fullName>
    </submittedName>
</protein>
<name>A0A2P2K0F2_RHIMU</name>
<reference evidence="1" key="1">
    <citation type="submission" date="2018-02" db="EMBL/GenBank/DDBJ databases">
        <title>Rhizophora mucronata_Transcriptome.</title>
        <authorList>
            <person name="Meera S.P."/>
            <person name="Sreeshan A."/>
            <person name="Augustine A."/>
        </authorList>
    </citation>
    <scope>NUCLEOTIDE SEQUENCE</scope>
    <source>
        <tissue evidence="1">Leaf</tissue>
    </source>
</reference>
<organism evidence="1">
    <name type="scientific">Rhizophora mucronata</name>
    <name type="common">Asiatic mangrove</name>
    <dbReference type="NCBI Taxonomy" id="61149"/>
    <lineage>
        <taxon>Eukaryota</taxon>
        <taxon>Viridiplantae</taxon>
        <taxon>Streptophyta</taxon>
        <taxon>Embryophyta</taxon>
        <taxon>Tracheophyta</taxon>
        <taxon>Spermatophyta</taxon>
        <taxon>Magnoliopsida</taxon>
        <taxon>eudicotyledons</taxon>
        <taxon>Gunneridae</taxon>
        <taxon>Pentapetalae</taxon>
        <taxon>rosids</taxon>
        <taxon>fabids</taxon>
        <taxon>Malpighiales</taxon>
        <taxon>Rhizophoraceae</taxon>
        <taxon>Rhizophora</taxon>
    </lineage>
</organism>